<feature type="domain" description="Heterokaryon incompatibility" evidence="1">
    <location>
        <begin position="88"/>
        <end position="255"/>
    </location>
</feature>
<reference evidence="2" key="1">
    <citation type="journal article" date="2021" name="Nat. Commun.">
        <title>Genetic determinants of endophytism in the Arabidopsis root mycobiome.</title>
        <authorList>
            <person name="Mesny F."/>
            <person name="Miyauchi S."/>
            <person name="Thiergart T."/>
            <person name="Pickel B."/>
            <person name="Atanasova L."/>
            <person name="Karlsson M."/>
            <person name="Huettel B."/>
            <person name="Barry K.W."/>
            <person name="Haridas S."/>
            <person name="Chen C."/>
            <person name="Bauer D."/>
            <person name="Andreopoulos W."/>
            <person name="Pangilinan J."/>
            <person name="LaButti K."/>
            <person name="Riley R."/>
            <person name="Lipzen A."/>
            <person name="Clum A."/>
            <person name="Drula E."/>
            <person name="Henrissat B."/>
            <person name="Kohler A."/>
            <person name="Grigoriev I.V."/>
            <person name="Martin F.M."/>
            <person name="Hacquard S."/>
        </authorList>
    </citation>
    <scope>NUCLEOTIDE SEQUENCE</scope>
    <source>
        <strain evidence="2">MPI-SDFR-AT-0117</strain>
    </source>
</reference>
<evidence type="ECO:0000313" key="2">
    <source>
        <dbReference type="EMBL" id="KAH6663299.1"/>
    </source>
</evidence>
<evidence type="ECO:0000313" key="3">
    <source>
        <dbReference type="Proteomes" id="UP000770015"/>
    </source>
</evidence>
<dbReference type="PANTHER" id="PTHR24148">
    <property type="entry name" value="ANKYRIN REPEAT DOMAIN-CONTAINING PROTEIN 39 HOMOLOG-RELATED"/>
    <property type="match status" value="1"/>
</dbReference>
<gene>
    <name evidence="2" type="ORF">F5X68DRAFT_237525</name>
</gene>
<proteinExistence type="predicted"/>
<dbReference type="InterPro" id="IPR052895">
    <property type="entry name" value="HetReg/Transcr_Mod"/>
</dbReference>
<organism evidence="2 3">
    <name type="scientific">Plectosphaerella plurivora</name>
    <dbReference type="NCBI Taxonomy" id="936078"/>
    <lineage>
        <taxon>Eukaryota</taxon>
        <taxon>Fungi</taxon>
        <taxon>Dikarya</taxon>
        <taxon>Ascomycota</taxon>
        <taxon>Pezizomycotina</taxon>
        <taxon>Sordariomycetes</taxon>
        <taxon>Hypocreomycetidae</taxon>
        <taxon>Glomerellales</taxon>
        <taxon>Plectosphaerellaceae</taxon>
        <taxon>Plectosphaerella</taxon>
    </lineage>
</organism>
<dbReference type="Pfam" id="PF06985">
    <property type="entry name" value="HET"/>
    <property type="match status" value="1"/>
</dbReference>
<comment type="caution">
    <text evidence="2">The sequence shown here is derived from an EMBL/GenBank/DDBJ whole genome shotgun (WGS) entry which is preliminary data.</text>
</comment>
<evidence type="ECO:0000259" key="1">
    <source>
        <dbReference type="Pfam" id="PF06985"/>
    </source>
</evidence>
<dbReference type="EMBL" id="JAGSXJ010000043">
    <property type="protein sequence ID" value="KAH6663299.1"/>
    <property type="molecule type" value="Genomic_DNA"/>
</dbReference>
<dbReference type="InterPro" id="IPR010730">
    <property type="entry name" value="HET"/>
</dbReference>
<protein>
    <submittedName>
        <fullName evidence="2">Heterokaryon incompatibility protein-domain-containing protein</fullName>
    </submittedName>
</protein>
<dbReference type="AlphaFoldDB" id="A0A9P8V0R9"/>
<name>A0A9P8V0R9_9PEZI</name>
<accession>A0A9P8V0R9</accession>
<dbReference type="PANTHER" id="PTHR24148:SF64">
    <property type="entry name" value="HETEROKARYON INCOMPATIBILITY DOMAIN-CONTAINING PROTEIN"/>
    <property type="match status" value="1"/>
</dbReference>
<keyword evidence="3" id="KW-1185">Reference proteome</keyword>
<dbReference type="Proteomes" id="UP000770015">
    <property type="component" value="Unassembled WGS sequence"/>
</dbReference>
<sequence length="418" mass="47385">MADIEAGFVETDDLTPVNRGMEALAVSPDLPGSLVGKPTPHPETSASLLEYKCLEEDEIRLIKILPDHWDEPLVLELDNHHLTTCPPYLALSYAWGDMTTTDPAIVNGQTHPIGQSLCSALRRLRSLASSSHDFASSIGFPLDPVYVWADWLSLNQADDREKEVQIPRMGHIYGKAARVLAWLGENNEDEESGCKLLMDLARVEAPDWQEILPWKDARYREALFQVMGDRTMDFVNILQSLLIRPFFHRLWIIQELSLPQAPPIMLAGGAWIGLIELYTIWACAVNKRHSKLNSINFTAAHYHIYGLLSIACAQELPPNLRPDYEAPYQEVYKTYTRFLLEQCGDISILNRINCHFTDMPSWVPDYVTSPMLLTNESCPGLKFLPGDRMQIRGVLLEYKTRYIRLEWLFDINGKGGCG</sequence>
<dbReference type="OrthoDB" id="2157530at2759"/>